<feature type="transmembrane region" description="Helical" evidence="5">
    <location>
        <begin position="300"/>
        <end position="321"/>
    </location>
</feature>
<dbReference type="PROSITE" id="PS00216">
    <property type="entry name" value="SUGAR_TRANSPORT_1"/>
    <property type="match status" value="1"/>
</dbReference>
<dbReference type="InterPro" id="IPR011701">
    <property type="entry name" value="MFS"/>
</dbReference>
<keyword evidence="3 5" id="KW-1133">Transmembrane helix</keyword>
<dbReference type="EMBL" id="CP086239">
    <property type="protein sequence ID" value="WAG62346.1"/>
    <property type="molecule type" value="Genomic_DNA"/>
</dbReference>
<dbReference type="InterPro" id="IPR052714">
    <property type="entry name" value="MFS_Exporter"/>
</dbReference>
<dbReference type="Pfam" id="PF07690">
    <property type="entry name" value="MFS_1"/>
    <property type="match status" value="1"/>
</dbReference>
<organism evidence="7 8">
    <name type="scientific">Clostridium estertheticum</name>
    <dbReference type="NCBI Taxonomy" id="238834"/>
    <lineage>
        <taxon>Bacteria</taxon>
        <taxon>Bacillati</taxon>
        <taxon>Bacillota</taxon>
        <taxon>Clostridia</taxon>
        <taxon>Eubacteriales</taxon>
        <taxon>Clostridiaceae</taxon>
        <taxon>Clostridium</taxon>
    </lineage>
</organism>
<keyword evidence="2 5" id="KW-0812">Transmembrane</keyword>
<accession>A0AA47ENN0</accession>
<feature type="transmembrane region" description="Helical" evidence="5">
    <location>
        <begin position="77"/>
        <end position="94"/>
    </location>
</feature>
<dbReference type="GO" id="GO:0005886">
    <property type="term" value="C:plasma membrane"/>
    <property type="evidence" value="ECO:0007669"/>
    <property type="project" value="UniProtKB-SubCell"/>
</dbReference>
<comment type="subcellular location">
    <subcellularLocation>
        <location evidence="1">Cell membrane</location>
        <topology evidence="1">Multi-pass membrane protein</topology>
    </subcellularLocation>
</comment>
<dbReference type="PANTHER" id="PTHR23531:SF2">
    <property type="entry name" value="PERMEASE"/>
    <property type="match status" value="1"/>
</dbReference>
<dbReference type="PANTHER" id="PTHR23531">
    <property type="entry name" value="QUINOLENE RESISTANCE PROTEIN NORA"/>
    <property type="match status" value="1"/>
</dbReference>
<evidence type="ECO:0000256" key="1">
    <source>
        <dbReference type="ARBA" id="ARBA00004651"/>
    </source>
</evidence>
<feature type="transmembrane region" description="Helical" evidence="5">
    <location>
        <begin position="138"/>
        <end position="157"/>
    </location>
</feature>
<feature type="transmembrane region" description="Helical" evidence="5">
    <location>
        <begin position="333"/>
        <end position="353"/>
    </location>
</feature>
<keyword evidence="4 5" id="KW-0472">Membrane</keyword>
<evidence type="ECO:0000313" key="7">
    <source>
        <dbReference type="EMBL" id="WAG62346.1"/>
    </source>
</evidence>
<feature type="domain" description="Major facilitator superfamily (MFS) profile" evidence="6">
    <location>
        <begin position="10"/>
        <end position="388"/>
    </location>
</feature>
<evidence type="ECO:0000256" key="3">
    <source>
        <dbReference type="ARBA" id="ARBA00022989"/>
    </source>
</evidence>
<feature type="transmembrane region" description="Helical" evidence="5">
    <location>
        <begin position="276"/>
        <end position="294"/>
    </location>
</feature>
<dbReference type="InterPro" id="IPR020846">
    <property type="entry name" value="MFS_dom"/>
</dbReference>
<evidence type="ECO:0000256" key="5">
    <source>
        <dbReference type="SAM" id="Phobius"/>
    </source>
</evidence>
<dbReference type="PROSITE" id="PS50850">
    <property type="entry name" value="MFS"/>
    <property type="match status" value="1"/>
</dbReference>
<feature type="transmembrane region" description="Helical" evidence="5">
    <location>
        <begin position="245"/>
        <end position="264"/>
    </location>
</feature>
<dbReference type="AlphaFoldDB" id="A0AA47ENN0"/>
<reference evidence="7" key="1">
    <citation type="submission" date="2021-11" db="EMBL/GenBank/DDBJ databases">
        <title>Clostridia strains as spoilage organisms.</title>
        <authorList>
            <person name="Wambui J."/>
            <person name="Stevens M.J.A."/>
            <person name="Stephan R."/>
        </authorList>
    </citation>
    <scope>NUCLEOTIDE SEQUENCE</scope>
    <source>
        <strain evidence="7">CF009</strain>
    </source>
</reference>
<evidence type="ECO:0000259" key="6">
    <source>
        <dbReference type="PROSITE" id="PS50850"/>
    </source>
</evidence>
<evidence type="ECO:0000313" key="8">
    <source>
        <dbReference type="Proteomes" id="UP001164733"/>
    </source>
</evidence>
<dbReference type="RefSeq" id="WP_216123588.1">
    <property type="nucleotide sequence ID" value="NZ_CP086239.1"/>
</dbReference>
<sequence>MNKSKLWTKDFTIITVTTFFVYLTFYLLMTTLTVYAIKQFRASQSQAGLASSMFVIGALFSRILVGKYIEIIGRRKLLFTGLILFLITSISYFTADNLNLLLVVRFIHGAVFGIAATAMATAIMDIMPRERRGEGTSYYSLSITLASAIGPFLGLYITQHAKFDSIFVACTAFSLISIVVILFAKIPEAKLTKEQIDGMKGFKLHDFFEKKASPISIVAFIMGIAYSGILSYINSYALEINLTQAASFFFLVYSAVCLISRPLTGKLLDCQGDNTVMYPSLILFVLGLALISQASNGFSFLLAGALIGLGYGTVYTCTQAIAVKVSPKHRIGLATSTFFIMMDAGIGVGPLLIGTIVPMVGFRGMYMMLATIVFLSIFLYYFIHGKKAASIQQHLIEIEEMEVWV</sequence>
<feature type="transmembrane region" description="Helical" evidence="5">
    <location>
        <begin position="12"/>
        <end position="35"/>
    </location>
</feature>
<feature type="transmembrane region" description="Helical" evidence="5">
    <location>
        <begin position="106"/>
        <end position="126"/>
    </location>
</feature>
<name>A0AA47ENN0_9CLOT</name>
<dbReference type="InterPro" id="IPR005829">
    <property type="entry name" value="Sugar_transporter_CS"/>
</dbReference>
<gene>
    <name evidence="7" type="ORF">LL038_08950</name>
</gene>
<feature type="transmembrane region" description="Helical" evidence="5">
    <location>
        <begin position="365"/>
        <end position="383"/>
    </location>
</feature>
<feature type="transmembrane region" description="Helical" evidence="5">
    <location>
        <begin position="212"/>
        <end position="233"/>
    </location>
</feature>
<dbReference type="GO" id="GO:0022857">
    <property type="term" value="F:transmembrane transporter activity"/>
    <property type="evidence" value="ECO:0007669"/>
    <property type="project" value="InterPro"/>
</dbReference>
<feature type="transmembrane region" description="Helical" evidence="5">
    <location>
        <begin position="47"/>
        <end position="65"/>
    </location>
</feature>
<protein>
    <submittedName>
        <fullName evidence="7">MFS transporter</fullName>
    </submittedName>
</protein>
<proteinExistence type="predicted"/>
<evidence type="ECO:0000256" key="4">
    <source>
        <dbReference type="ARBA" id="ARBA00023136"/>
    </source>
</evidence>
<evidence type="ECO:0000256" key="2">
    <source>
        <dbReference type="ARBA" id="ARBA00022692"/>
    </source>
</evidence>
<dbReference type="Proteomes" id="UP001164733">
    <property type="component" value="Chromosome"/>
</dbReference>
<dbReference type="CDD" id="cd17489">
    <property type="entry name" value="MFS_YfcJ_like"/>
    <property type="match status" value="1"/>
</dbReference>
<feature type="transmembrane region" description="Helical" evidence="5">
    <location>
        <begin position="163"/>
        <end position="184"/>
    </location>
</feature>